<dbReference type="FunFam" id="3.40.50.720:FF:000208">
    <property type="entry name" value="Prephenate dehydrogenase"/>
    <property type="match status" value="1"/>
</dbReference>
<protein>
    <submittedName>
        <fullName evidence="4">Arogenate dehydrogenase</fullName>
    </submittedName>
</protein>
<dbReference type="Pfam" id="PF20463">
    <property type="entry name" value="PDH_C"/>
    <property type="match status" value="1"/>
</dbReference>
<dbReference type="OrthoDB" id="9802008at2"/>
<dbReference type="NCBIfam" id="NF005650">
    <property type="entry name" value="PRK07417.1"/>
    <property type="match status" value="1"/>
</dbReference>
<gene>
    <name evidence="4" type="ORF">BJP34_16235</name>
</gene>
<name>A0A1D8TT87_9CYAN</name>
<sequence length="279" mass="30500">MKIGIVGLGLMGGSLGLDLRAQGHQVLGVSRQPQTCQFALDHSIVDNASIELSILATAEVVFICTPIAAIASTVKDLVNYLNKDTVITDIGSVKMPVVRDIAPLWENFVGGHPMSGREYSGVEAAVSNLFVGNPYVLTPIETTPPPALEKVEEIVRSLKSLLYITTPENHDKAVAWISHLPAMVSGSLINACMQETDPVVLRLAQQLASSGFRDTSRVGGGNPELRVMMARYNQESIMRTLVGYRDRLDQIIEVIEKEDWSSLEKIFETTHVARKKFVS</sequence>
<evidence type="ECO:0000259" key="3">
    <source>
        <dbReference type="PROSITE" id="PS51176"/>
    </source>
</evidence>
<dbReference type="PANTHER" id="PTHR21363:SF0">
    <property type="entry name" value="PREPHENATE DEHYDROGENASE [NADP(+)]"/>
    <property type="match status" value="1"/>
</dbReference>
<dbReference type="InterPro" id="IPR050812">
    <property type="entry name" value="Preph/Arog_dehydrog"/>
</dbReference>
<dbReference type="STRING" id="1458985.BJP34_16235"/>
<dbReference type="InterPro" id="IPR003099">
    <property type="entry name" value="Prephen_DH"/>
</dbReference>
<organism evidence="4 5">
    <name type="scientific">Moorena producens PAL-8-15-08-1</name>
    <dbReference type="NCBI Taxonomy" id="1458985"/>
    <lineage>
        <taxon>Bacteria</taxon>
        <taxon>Bacillati</taxon>
        <taxon>Cyanobacteriota</taxon>
        <taxon>Cyanophyceae</taxon>
        <taxon>Coleofasciculales</taxon>
        <taxon>Coleofasciculaceae</taxon>
        <taxon>Moorena</taxon>
    </lineage>
</organism>
<dbReference type="GO" id="GO:0006571">
    <property type="term" value="P:tyrosine biosynthetic process"/>
    <property type="evidence" value="ECO:0007669"/>
    <property type="project" value="InterPro"/>
</dbReference>
<dbReference type="GO" id="GO:0070403">
    <property type="term" value="F:NAD+ binding"/>
    <property type="evidence" value="ECO:0007669"/>
    <property type="project" value="InterPro"/>
</dbReference>
<dbReference type="Pfam" id="PF02153">
    <property type="entry name" value="PDH_N"/>
    <property type="match status" value="1"/>
</dbReference>
<dbReference type="RefSeq" id="WP_070393238.1">
    <property type="nucleotide sequence ID" value="NZ_CP017599.1"/>
</dbReference>
<dbReference type="InterPro" id="IPR046826">
    <property type="entry name" value="PDH_N"/>
</dbReference>
<dbReference type="InterPro" id="IPR036291">
    <property type="entry name" value="NAD(P)-bd_dom_sf"/>
</dbReference>
<comment type="similarity">
    <text evidence="1">Belongs to the prephenate/arogenate dehydrogenase family.</text>
</comment>
<evidence type="ECO:0000256" key="1">
    <source>
        <dbReference type="ARBA" id="ARBA00007964"/>
    </source>
</evidence>
<dbReference type="GO" id="GO:0008977">
    <property type="term" value="F:prephenate dehydrogenase (NAD+) activity"/>
    <property type="evidence" value="ECO:0007669"/>
    <property type="project" value="InterPro"/>
</dbReference>
<keyword evidence="2" id="KW-0560">Oxidoreductase</keyword>
<reference evidence="5" key="1">
    <citation type="submission" date="2016-10" db="EMBL/GenBank/DDBJ databases">
        <title>Comparative genomics uncovers the prolific and rare metabolic potential of the cyanobacterial genus Moorea.</title>
        <authorList>
            <person name="Leao T."/>
            <person name="Castelao G."/>
            <person name="Korobeynikov A."/>
            <person name="Monroe E.A."/>
            <person name="Podell S."/>
            <person name="Glukhov E."/>
            <person name="Allen E."/>
            <person name="Gerwick W.H."/>
            <person name="Gerwick L."/>
        </authorList>
    </citation>
    <scope>NUCLEOTIDE SEQUENCE [LARGE SCALE GENOMIC DNA]</scope>
    <source>
        <strain evidence="5">PAL-8-15-08-1</strain>
    </source>
</reference>
<dbReference type="EMBL" id="CP017599">
    <property type="protein sequence ID" value="AOX00785.1"/>
    <property type="molecule type" value="Genomic_DNA"/>
</dbReference>
<dbReference type="Gene3D" id="1.10.3660.10">
    <property type="entry name" value="6-phosphogluconate dehydrogenase C-terminal like domain"/>
    <property type="match status" value="1"/>
</dbReference>
<dbReference type="InterPro" id="IPR046825">
    <property type="entry name" value="PDH_C"/>
</dbReference>
<dbReference type="Gene3D" id="3.40.50.720">
    <property type="entry name" value="NAD(P)-binding Rossmann-like Domain"/>
    <property type="match status" value="1"/>
</dbReference>
<dbReference type="SUPFAM" id="SSF51735">
    <property type="entry name" value="NAD(P)-binding Rossmann-fold domains"/>
    <property type="match status" value="1"/>
</dbReference>
<dbReference type="SUPFAM" id="SSF48179">
    <property type="entry name" value="6-phosphogluconate dehydrogenase C-terminal domain-like"/>
    <property type="match status" value="1"/>
</dbReference>
<dbReference type="PANTHER" id="PTHR21363">
    <property type="entry name" value="PREPHENATE DEHYDROGENASE"/>
    <property type="match status" value="1"/>
</dbReference>
<evidence type="ECO:0000313" key="5">
    <source>
        <dbReference type="Proteomes" id="UP000177870"/>
    </source>
</evidence>
<feature type="domain" description="Prephenate/arogenate dehydrogenase" evidence="3">
    <location>
        <begin position="1"/>
        <end position="279"/>
    </location>
</feature>
<dbReference type="InterPro" id="IPR008927">
    <property type="entry name" value="6-PGluconate_DH-like_C_sf"/>
</dbReference>
<accession>A0A1D8TT87</accession>
<dbReference type="Proteomes" id="UP000177870">
    <property type="component" value="Chromosome"/>
</dbReference>
<dbReference type="PROSITE" id="PS51176">
    <property type="entry name" value="PDH_ADH"/>
    <property type="match status" value="1"/>
</dbReference>
<dbReference type="AlphaFoldDB" id="A0A1D8TT87"/>
<evidence type="ECO:0000256" key="2">
    <source>
        <dbReference type="ARBA" id="ARBA00023002"/>
    </source>
</evidence>
<dbReference type="KEGG" id="mpro:BJP34_16235"/>
<dbReference type="GO" id="GO:0004665">
    <property type="term" value="F:prephenate dehydrogenase (NADP+) activity"/>
    <property type="evidence" value="ECO:0007669"/>
    <property type="project" value="InterPro"/>
</dbReference>
<evidence type="ECO:0000313" key="4">
    <source>
        <dbReference type="EMBL" id="AOX00785.1"/>
    </source>
</evidence>
<proteinExistence type="inferred from homology"/>